<sequence>METAMGFYGPEPFERATATYVWLGLRVPGALIVEVEGNAPRYTTGIQLVRDPRFVGGLKIDVMGWTGPLSSGTQSYKVRHTFQGVFHPTIVVHGSNKTEVVEVKQIPHEEADAFLQALDAA</sequence>
<dbReference type="AlphaFoldDB" id="A0AAX0UHL8"/>
<reference evidence="1 2" key="1">
    <citation type="submission" date="2017-11" db="EMBL/GenBank/DDBJ databases">
        <title>Molecular characterization of Burkholderia pseudomallei and closely related isolates from Vietnam.</title>
        <authorList>
            <person name="Ustinov D.V."/>
            <person name="Antonov A.S."/>
            <person name="Avdusheva E.F."/>
            <person name="Shpak I.M."/>
            <person name="Zakharova I.B."/>
            <person name="Thi L.A."/>
            <person name="Teteryatnikova N."/>
            <person name="Lopasteyskaya Y.A."/>
            <person name="Kuzyutina J.A."/>
            <person name="Ngo T.N."/>
            <person name="Victorov D.V."/>
        </authorList>
    </citation>
    <scope>NUCLEOTIDE SEQUENCE [LARGE SCALE GENOMIC DNA]</scope>
    <source>
        <strain evidence="1 2">V1512</strain>
    </source>
</reference>
<proteinExistence type="predicted"/>
<organism evidence="1 2">
    <name type="scientific">Burkholderia pseudomallei</name>
    <name type="common">Pseudomonas pseudomallei</name>
    <dbReference type="NCBI Taxonomy" id="28450"/>
    <lineage>
        <taxon>Bacteria</taxon>
        <taxon>Pseudomonadati</taxon>
        <taxon>Pseudomonadota</taxon>
        <taxon>Betaproteobacteria</taxon>
        <taxon>Burkholderiales</taxon>
        <taxon>Burkholderiaceae</taxon>
        <taxon>Burkholderia</taxon>
        <taxon>pseudomallei group</taxon>
    </lineage>
</organism>
<name>A0AAX0UHL8_BURPE</name>
<gene>
    <name evidence="1" type="ORF">CWD88_05460</name>
</gene>
<evidence type="ECO:0000313" key="2">
    <source>
        <dbReference type="Proteomes" id="UP000231878"/>
    </source>
</evidence>
<dbReference type="EMBL" id="PHRB01000003">
    <property type="protein sequence ID" value="PJO67393.1"/>
    <property type="molecule type" value="Genomic_DNA"/>
</dbReference>
<comment type="caution">
    <text evidence="1">The sequence shown here is derived from an EMBL/GenBank/DDBJ whole genome shotgun (WGS) entry which is preliminary data.</text>
</comment>
<protein>
    <recommendedName>
        <fullName evidence="3">Lipoprotein</fullName>
    </recommendedName>
</protein>
<accession>A0AAX0UHL8</accession>
<dbReference type="Proteomes" id="UP000231878">
    <property type="component" value="Unassembled WGS sequence"/>
</dbReference>
<evidence type="ECO:0008006" key="3">
    <source>
        <dbReference type="Google" id="ProtNLM"/>
    </source>
</evidence>
<evidence type="ECO:0000313" key="1">
    <source>
        <dbReference type="EMBL" id="PJO67393.1"/>
    </source>
</evidence>